<protein>
    <submittedName>
        <fullName evidence="4">Uncharacterized protein DUF4214</fullName>
    </submittedName>
</protein>
<feature type="compositionally biased region" description="Low complexity" evidence="2">
    <location>
        <begin position="1338"/>
        <end position="1347"/>
    </location>
</feature>
<dbReference type="InterPro" id="IPR009628">
    <property type="entry name" value="Phage_tape_measure_N"/>
</dbReference>
<accession>A0ABX5KXH4</accession>
<dbReference type="Proteomes" id="UP000245712">
    <property type="component" value="Unassembled WGS sequence"/>
</dbReference>
<feature type="domain" description="Bacteriophage tail tape measure N-terminal" evidence="3">
    <location>
        <begin position="479"/>
        <end position="636"/>
    </location>
</feature>
<evidence type="ECO:0000313" key="4">
    <source>
        <dbReference type="EMBL" id="PVX86482.1"/>
    </source>
</evidence>
<keyword evidence="5" id="KW-1185">Reference proteome</keyword>
<evidence type="ECO:0000313" key="5">
    <source>
        <dbReference type="Proteomes" id="UP000245712"/>
    </source>
</evidence>
<sequence>MATDDRKVQLGVTVDATEARKGFGDVKDSARDMVQSVAEQGAAAGRAIDSIGSGATQSAQKVDAGTRSMIQSIQRQTAATLAGLQAGEQAAVKGTAAYYDLLAAQRGLDPAKISPYTDALREAQAALAGMSGSLSGVDPAAQKFMQSLQSQASALKDQVATFGMSKTELLAYQAAQLGVGASATSLIDQIGRQESALKSLRDSTATAAASVNAFGETGDEASARIKDMVAHSREAQAAMNATASASDAAASSTAAYGRSSEDVRATVAAQNAAMSATSREMAEVNQAMEALRAGAAQSATSFAALIEQENRLQLVMASGKLSMEEYDALLAALWKDEDRLQSQLNSVTSRYDPLGAATRKLASDEGLLKDAFDHGRLSAEQYDKAIAGIDVDHAVVGLKELAQQEALAERSFKSGATSYAQYKSAMADIAGSRAMLNEVADGATSGAKAMDSLGLHTAGARKELVVLAHEVVTGSWSNLGGSLMVMAERMDVVETLTSPLVLGFTAAAVAATAFAVAAVKGYEESDRLSKALASTANYAGVTAGQVDDMAQRIGSSNGAVTEAEKALTALVASGKVSGSALESVGAAAVAMSEATGESVDKVVAQFVSMSDDVAKGAEKMNEQYHFLTLAQYDEIKALEEHGDKAAAMKLAADALTTSLENQKLPLGALPQLLKEAEKSWSDFWRAAMNAGKPETPADAVNAARAAVEDFQQQVNGLKSAGVTPNADVMSHLASLQQDLASAGQEAAQHADSAGIQSMLAQQQADGISASKHIDDLKKNLRSREQIRDDEITSIRKYYASARAAAQANPDQLDPANYSEAAENATVAAAVAKSAKGGSSNAQATGNRDAANLRAEIAAQEQQLALMDQYSGAQGKISDGDKKVLQIEQQLGLAQTDRIGKVSDAQLKELLGYAQTLAAVEKQIQAKKDQAAAQKAYNEQIDKWSASAQSEQDALAQDLALYGTEGEARKLMGTQLQYEAQARETINKAQRDGHPLSEQEQRDLLVRADALAKVVGGYQAQRDALAAATQLQKQNEQFAANSIADERQRNDALVALDAKKWQDLIDNAGDGTEAQKRLIEQYNQWLVNQYNKPLIDQWKHAIDQFGNDFHDGFLLMLTNGKNSWSSFTSSLKNTFESTVVDALYTEFAKPFVVKVVAQIAGLVSGQGVQSALLGTTGGSLTDLSGLISSGSSLASLLNLGGTSSMVSGASSSILGSLGGVSGLSTDVAGNVASASNLYSAYGDGSLIGSNSYGFSASGGGGFNLGGLGNMNDLGGMLGAAGTGYMVGSMFGGTGSKIGGTLGGLAGSYVGGPVGAVIGSALGGLVGSLFGGGETRNGATYTTDGTAATKVGTGPSGGDPASEQVTSQINSTFQTIQSMATSLGGSIADLGTYHAGYEVSPKKGNSFVTAGFTTDPNEWDPGRVDLGGVKDSTTVLNDLSLQLQRSVIKSLQDANLDKPYADYLKQFDASTLSSDQVTQIESVLNELKSLFTAIQTMGSDFDNLKSASTDAQLAVVNLSGGIDQFNTNASYFEQNFVPAAEQTANQAKAVKDQLAALGESSVTTNEQFRQAVEGIDLSTAAGQQLYAQMLALAPAFNTMTQAAAAAQQAAQEAADQQQSLWNNYYSAIYTSDQQAAVAQGQLKAQFDALGVAMPKTNAEFQALVENMDTSSQPMKDLQNALLALAPTFGQVASAAEQSMAAMQAAIGQAQKTAISALSSSAQSLYTDKSNASSLLDSINSSLTGNDADTSAQISSLWSEMTGGGVSLTQQIDLATQLNDLITKRYQTETQSVSALTDQVKQIRDYVQSLKAGDLSTETPSEKLADAAQLYADTLAKAQGGDQTAIGNLSTTADSYLKLAQTYYASSDTYTQIFASVTSQLSAFGDSLNSQSQSSDQLSQQSLDQLTQLRDIVSGQVSSASSQYQGVMGQLAQQLSTLDAIEQAAGIQSEVPSILQGLPSEIAAQLASIIGTGTATGGDQITSLYQSMLGRTPTANEVSYWTDSFANGSKTLSDFKYSADQELIGDAYQQILGRAADAGGLQFYTDQLYNGKETLDQIKGDLKNAKLTGAYAVGGLAPAGLALVGENGPEIVDFKSPGRVYTNDQLSTALKPIDYSKYGTSDNAALITEVKALNSRIGQLESALVQATQQNAAVVAAATTQSAQTIVAGSQDATDLAVRTQSARPPKR</sequence>
<evidence type="ECO:0000256" key="2">
    <source>
        <dbReference type="SAM" id="MobiDB-lite"/>
    </source>
</evidence>
<dbReference type="RefSeq" id="WP_116609890.1">
    <property type="nucleotide sequence ID" value="NZ_QEOB01000002.1"/>
</dbReference>
<organism evidence="4 5">
    <name type="scientific">Paraburkholderia unamae</name>
    <dbReference type="NCBI Taxonomy" id="219649"/>
    <lineage>
        <taxon>Bacteria</taxon>
        <taxon>Pseudomonadati</taxon>
        <taxon>Pseudomonadota</taxon>
        <taxon>Betaproteobacteria</taxon>
        <taxon>Burkholderiales</taxon>
        <taxon>Burkholderiaceae</taxon>
        <taxon>Paraburkholderia</taxon>
    </lineage>
</organism>
<feature type="coiled-coil region" evidence="1">
    <location>
        <begin position="2120"/>
        <end position="2147"/>
    </location>
</feature>
<dbReference type="Pfam" id="PF06791">
    <property type="entry name" value="TMP_2"/>
    <property type="match status" value="1"/>
</dbReference>
<dbReference type="EMBL" id="QEOB01000002">
    <property type="protein sequence ID" value="PVX86482.1"/>
    <property type="molecule type" value="Genomic_DNA"/>
</dbReference>
<comment type="caution">
    <text evidence="4">The sequence shown here is derived from an EMBL/GenBank/DDBJ whole genome shotgun (WGS) entry which is preliminary data.</text>
</comment>
<evidence type="ECO:0000259" key="3">
    <source>
        <dbReference type="Pfam" id="PF06791"/>
    </source>
</evidence>
<name>A0ABX5KXH4_9BURK</name>
<gene>
    <name evidence="4" type="ORF">C7402_102318</name>
</gene>
<evidence type="ECO:0000256" key="1">
    <source>
        <dbReference type="SAM" id="Coils"/>
    </source>
</evidence>
<proteinExistence type="predicted"/>
<feature type="region of interest" description="Disordered" evidence="2">
    <location>
        <begin position="1338"/>
        <end position="1361"/>
    </location>
</feature>
<reference evidence="4 5" key="1">
    <citation type="submission" date="2018-05" db="EMBL/GenBank/DDBJ databases">
        <title>Genomic Encyclopedia of Type Strains, Phase IV (KMG-V): Genome sequencing to study the core and pangenomes of soil and plant-associated prokaryotes.</title>
        <authorList>
            <person name="Whitman W."/>
        </authorList>
    </citation>
    <scope>NUCLEOTIDE SEQUENCE [LARGE SCALE GENOMIC DNA]</scope>
    <source>
        <strain evidence="4 5">SCZa-39</strain>
    </source>
</reference>
<keyword evidence="1" id="KW-0175">Coiled coil</keyword>